<organism evidence="2 3">
    <name type="scientific">Ruminococcus callidus ATCC 27760</name>
    <dbReference type="NCBI Taxonomy" id="411473"/>
    <lineage>
        <taxon>Bacteria</taxon>
        <taxon>Bacillati</taxon>
        <taxon>Bacillota</taxon>
        <taxon>Clostridia</taxon>
        <taxon>Eubacteriales</taxon>
        <taxon>Oscillospiraceae</taxon>
        <taxon>Ruminococcus</taxon>
    </lineage>
</organism>
<sequence length="261" mass="28616">MKHREGIEKERENLRTVFKKMFSITEDAASNEEIRDRILTGGKITGTNMVVMICAILIASVGLNTNSVAVIIGAMLISPLMGSILAISYGTVSNDAYLMKRHSVGFAVQILISVATATIYFLLSPIKEPTEQLLARTNPNFFDVMIALAGGIAGIVGQTRQDKANNIIPGVAIATALMPPLCTCGYAIANGNLRMLLGAFYLFIINAYFIYIASDLMLMLLRTPRVKAMSVSEWKRLRKKMYRNTLLVLLPIIAIAIGWNV</sequence>
<dbReference type="EMBL" id="AWVF01000113">
    <property type="protein sequence ID" value="ERJ96612.1"/>
    <property type="molecule type" value="Genomic_DNA"/>
</dbReference>
<feature type="transmembrane region" description="Helical" evidence="1">
    <location>
        <begin position="168"/>
        <end position="189"/>
    </location>
</feature>
<dbReference type="PANTHER" id="PTHR20992:SF9">
    <property type="entry name" value="AT15442P-RELATED"/>
    <property type="match status" value="1"/>
</dbReference>
<evidence type="ECO:0000313" key="3">
    <source>
        <dbReference type="Proteomes" id="UP000016662"/>
    </source>
</evidence>
<comment type="caution">
    <text evidence="2">The sequence shown here is derived from an EMBL/GenBank/DDBJ whole genome shotgun (WGS) entry which is preliminary data.</text>
</comment>
<feature type="transmembrane region" description="Helical" evidence="1">
    <location>
        <begin position="138"/>
        <end position="156"/>
    </location>
</feature>
<dbReference type="RefSeq" id="WP_021682482.1">
    <property type="nucleotide sequence ID" value="NZ_KI260415.1"/>
</dbReference>
<keyword evidence="1" id="KW-0472">Membrane</keyword>
<proteinExistence type="predicted"/>
<dbReference type="eggNOG" id="COG1808">
    <property type="taxonomic scope" value="Bacteria"/>
</dbReference>
<feature type="transmembrane region" description="Helical" evidence="1">
    <location>
        <begin position="241"/>
        <end position="259"/>
    </location>
</feature>
<reference evidence="2 3" key="1">
    <citation type="submission" date="2013-07" db="EMBL/GenBank/DDBJ databases">
        <authorList>
            <person name="Weinstock G."/>
            <person name="Sodergren E."/>
            <person name="Wylie T."/>
            <person name="Fulton L."/>
            <person name="Fulton R."/>
            <person name="Fronick C."/>
            <person name="O'Laughlin M."/>
            <person name="Godfrey J."/>
            <person name="Miner T."/>
            <person name="Herter B."/>
            <person name="Appelbaum E."/>
            <person name="Cordes M."/>
            <person name="Lek S."/>
            <person name="Wollam A."/>
            <person name="Pepin K.H."/>
            <person name="Palsikar V.B."/>
            <person name="Mitreva M."/>
            <person name="Wilson R.K."/>
        </authorList>
    </citation>
    <scope>NUCLEOTIDE SEQUENCE [LARGE SCALE GENOMIC DNA]</scope>
    <source>
        <strain evidence="2 3">ATCC 27760</strain>
    </source>
</reference>
<dbReference type="OrthoDB" id="9790659at2"/>
<dbReference type="PATRIC" id="fig|411473.3.peg.845"/>
<dbReference type="InterPro" id="IPR005240">
    <property type="entry name" value="DUF389"/>
</dbReference>
<gene>
    <name evidence="2" type="ORF">RUMCAL_01024</name>
</gene>
<feature type="transmembrane region" description="Helical" evidence="1">
    <location>
        <begin position="44"/>
        <end position="63"/>
    </location>
</feature>
<keyword evidence="3" id="KW-1185">Reference proteome</keyword>
<evidence type="ECO:0000256" key="1">
    <source>
        <dbReference type="SAM" id="Phobius"/>
    </source>
</evidence>
<dbReference type="STRING" id="411473.RUMCAL_01024"/>
<feature type="transmembrane region" description="Helical" evidence="1">
    <location>
        <begin position="195"/>
        <end position="221"/>
    </location>
</feature>
<dbReference type="PANTHER" id="PTHR20992">
    <property type="entry name" value="AT15442P-RELATED"/>
    <property type="match status" value="1"/>
</dbReference>
<protein>
    <submittedName>
        <fullName evidence="2">Hydrophobic domain protein</fullName>
    </submittedName>
</protein>
<dbReference type="AlphaFoldDB" id="U2KWF9"/>
<keyword evidence="1" id="KW-0812">Transmembrane</keyword>
<feature type="transmembrane region" description="Helical" evidence="1">
    <location>
        <begin position="69"/>
        <end position="92"/>
    </location>
</feature>
<dbReference type="Pfam" id="PF04087">
    <property type="entry name" value="DUF389"/>
    <property type="match status" value="1"/>
</dbReference>
<feature type="transmembrane region" description="Helical" evidence="1">
    <location>
        <begin position="104"/>
        <end position="126"/>
    </location>
</feature>
<accession>U2KWF9</accession>
<dbReference type="HOGENOM" id="CLU_032897_1_1_9"/>
<name>U2KWF9_9FIRM</name>
<evidence type="ECO:0000313" key="2">
    <source>
        <dbReference type="EMBL" id="ERJ96612.1"/>
    </source>
</evidence>
<dbReference type="Proteomes" id="UP000016662">
    <property type="component" value="Unassembled WGS sequence"/>
</dbReference>
<keyword evidence="1" id="KW-1133">Transmembrane helix</keyword>